<evidence type="ECO:0000256" key="1">
    <source>
        <dbReference type="ARBA" id="ARBA00022630"/>
    </source>
</evidence>
<dbReference type="InterPro" id="IPR052206">
    <property type="entry name" value="Retinol_saturase"/>
</dbReference>
<dbReference type="EC" id="1.3.99.28" evidence="7"/>
<sequence length="499" mass="56732">MKKCDVVIIGGGLGGLIAGSLLSKKGKKVILIEQHKVVGGCASSFKRLNCTIEVSLHALDGLDSKDIKIDIFNELDIFKNVKFIKLPELYTVYRDSNFFLFPCSKQNAIKELIKRFPDEEFGIIEYFSTLAKVRNEIYSISMYGINKYYSEKVQQEDVFLLKKYSRLTIGEYLDSIIKDEWLKLILLANISYYHDDPYSLSFIYYCIAQESYYNGCWYIGGSSQTLSDYLAKIITDNGGEIIKNNLVTDILMKDCVAIGVQCKSLKKKSEKQVIKAKFVVANTSFNNVKNMLPLPFQQLFMKNVLSFKNSCSCTSVHLIFKNKLPINIIDKHYNIIIYPKQVNALKDLSWSKDIKNKIINFVYYSQVDSSLSYIEKGIATISIVDYISNWNNLPLTEYRNKKKNIAQYLINCVNEVVPIKDFIESYEVSTPRTIERFTLNPSGAIYGYAQTPEQSLSFRPNNSTVISGLYMASAWTSPGGGFSGAIVSGYMCFKEILKK</sequence>
<keyword evidence="4" id="KW-0521">NADP</keyword>
<evidence type="ECO:0000259" key="6">
    <source>
        <dbReference type="Pfam" id="PF01593"/>
    </source>
</evidence>
<dbReference type="Proteomes" id="UP000408523">
    <property type="component" value="Unassembled WGS sequence"/>
</dbReference>
<dbReference type="SUPFAM" id="SSF51905">
    <property type="entry name" value="FAD/NAD(P)-binding domain"/>
    <property type="match status" value="1"/>
</dbReference>
<keyword evidence="3" id="KW-0274">FAD</keyword>
<dbReference type="AlphaFoldDB" id="A0A662ZYY4"/>
<keyword evidence="5" id="KW-0520">NAD</keyword>
<protein>
    <submittedName>
        <fullName evidence="7">Phytoene desaturase (Neurosporene-forming)</fullName>
        <ecNumber evidence="7">1.3.99.28</ecNumber>
    </submittedName>
</protein>
<proteinExistence type="predicted"/>
<organism evidence="7 8">
    <name type="scientific">Phocaeicola vulgatus</name>
    <name type="common">Bacteroides vulgatus</name>
    <dbReference type="NCBI Taxonomy" id="821"/>
    <lineage>
        <taxon>Bacteria</taxon>
        <taxon>Pseudomonadati</taxon>
        <taxon>Bacteroidota</taxon>
        <taxon>Bacteroidia</taxon>
        <taxon>Bacteroidales</taxon>
        <taxon>Bacteroidaceae</taxon>
        <taxon>Phocaeicola</taxon>
    </lineage>
</organism>
<dbReference type="EMBL" id="RWHZ01000028">
    <property type="protein sequence ID" value="TSE48452.1"/>
    <property type="molecule type" value="Genomic_DNA"/>
</dbReference>
<evidence type="ECO:0000313" key="7">
    <source>
        <dbReference type="EMBL" id="TSE48452.1"/>
    </source>
</evidence>
<dbReference type="PANTHER" id="PTHR46091">
    <property type="entry name" value="BLR7054 PROTEIN"/>
    <property type="match status" value="1"/>
</dbReference>
<accession>A0A662ZYY4</accession>
<evidence type="ECO:0000256" key="3">
    <source>
        <dbReference type="ARBA" id="ARBA00022827"/>
    </source>
</evidence>
<keyword evidence="7" id="KW-0560">Oxidoreductase</keyword>
<dbReference type="InterPro" id="IPR002937">
    <property type="entry name" value="Amino_oxidase"/>
</dbReference>
<evidence type="ECO:0000256" key="5">
    <source>
        <dbReference type="ARBA" id="ARBA00023027"/>
    </source>
</evidence>
<name>A0A662ZYY4_PHOVU</name>
<gene>
    <name evidence="7" type="primary">crtI</name>
    <name evidence="7" type="ORF">EH214_02331</name>
</gene>
<evidence type="ECO:0000313" key="8">
    <source>
        <dbReference type="Proteomes" id="UP000408523"/>
    </source>
</evidence>
<dbReference type="Pfam" id="PF01593">
    <property type="entry name" value="Amino_oxidase"/>
    <property type="match status" value="1"/>
</dbReference>
<dbReference type="GO" id="GO:0016491">
    <property type="term" value="F:oxidoreductase activity"/>
    <property type="evidence" value="ECO:0007669"/>
    <property type="project" value="UniProtKB-KW"/>
</dbReference>
<dbReference type="Gene3D" id="3.50.50.60">
    <property type="entry name" value="FAD/NAD(P)-binding domain"/>
    <property type="match status" value="2"/>
</dbReference>
<feature type="domain" description="Amine oxidase" evidence="6">
    <location>
        <begin position="13"/>
        <end position="490"/>
    </location>
</feature>
<keyword evidence="1" id="KW-0285">Flavoprotein</keyword>
<evidence type="ECO:0000256" key="2">
    <source>
        <dbReference type="ARBA" id="ARBA00022729"/>
    </source>
</evidence>
<dbReference type="InterPro" id="IPR036188">
    <property type="entry name" value="FAD/NAD-bd_sf"/>
</dbReference>
<dbReference type="PANTHER" id="PTHR46091:SF3">
    <property type="entry name" value="AMINE OXIDASE DOMAIN-CONTAINING PROTEIN"/>
    <property type="match status" value="1"/>
</dbReference>
<comment type="caution">
    <text evidence="7">The sequence shown here is derived from an EMBL/GenBank/DDBJ whole genome shotgun (WGS) entry which is preliminary data.</text>
</comment>
<dbReference type="RefSeq" id="WP_191862248.1">
    <property type="nucleotide sequence ID" value="NZ_RWHZ01000028.1"/>
</dbReference>
<evidence type="ECO:0000256" key="4">
    <source>
        <dbReference type="ARBA" id="ARBA00022857"/>
    </source>
</evidence>
<keyword evidence="2" id="KW-0732">Signal</keyword>
<reference evidence="7 8" key="1">
    <citation type="journal article" date="2019" name="Nat. Commun.">
        <title>Gram positive-like bacteriocins with broad spectrum anti-Bacteroidales activity encoded on mobile elements of the human gut microbiota.</title>
        <authorList>
            <person name="Bechon N."/>
            <person name="Coyne M.J.Jr."/>
            <person name="Laclare-Mceneany V."/>
            <person name="Chatzidaki-Livanis M."/>
            <person name="Ghigo J.-M."/>
            <person name="Comstock L.E."/>
        </authorList>
    </citation>
    <scope>NUCLEOTIDE SEQUENCE [LARGE SCALE GENOMIC DNA]</scope>
    <source>
        <strain evidence="7 8">CL01T12C17</strain>
    </source>
</reference>